<accession>A0A127EJ68</accession>
<reference evidence="1 2" key="1">
    <citation type="journal article" date="2016" name="PLoS ONE">
        <title>Plasmid Characterization and Chromosome Analysis of Two netF+ Clostridium perfringens Isolates Associated with Foal and Canine Necrotizing Enteritis.</title>
        <authorList>
            <person name="Mehdizadeh Gohari I."/>
            <person name="Kropinski A.M."/>
            <person name="Weese S.J."/>
            <person name="Parreira V.R."/>
            <person name="Whitehead A.E."/>
            <person name="Boerlin P."/>
            <person name="Prescott J.F."/>
        </authorList>
    </citation>
    <scope>NUCLEOTIDE SEQUENCE [LARGE SCALE GENOMIC DNA]</scope>
    <source>
        <strain evidence="1 2">JP838</strain>
    </source>
</reference>
<evidence type="ECO:0000313" key="2">
    <source>
        <dbReference type="Proteomes" id="UP000070260"/>
    </source>
</evidence>
<dbReference type="Proteomes" id="UP000070260">
    <property type="component" value="Chromosome"/>
</dbReference>
<proteinExistence type="predicted"/>
<dbReference type="OrthoDB" id="1913122at2"/>
<dbReference type="AlphaFoldDB" id="A0A127EJ68"/>
<protein>
    <recommendedName>
        <fullName evidence="3">DUF3794 domain-containing protein</fullName>
    </recommendedName>
</protein>
<organism evidence="1 2">
    <name type="scientific">Clostridium perfringens</name>
    <dbReference type="NCBI Taxonomy" id="1502"/>
    <lineage>
        <taxon>Bacteria</taxon>
        <taxon>Bacillati</taxon>
        <taxon>Bacillota</taxon>
        <taxon>Clostridia</taxon>
        <taxon>Eubacteriales</taxon>
        <taxon>Clostridiaceae</taxon>
        <taxon>Clostridium</taxon>
    </lineage>
</organism>
<name>A0A127EJ68_CLOPF</name>
<gene>
    <name evidence="1" type="ORF">JFP838_09480</name>
</gene>
<dbReference type="PATRIC" id="fig|1502.177.peg.1945"/>
<evidence type="ECO:0008006" key="3">
    <source>
        <dbReference type="Google" id="ProtNLM"/>
    </source>
</evidence>
<dbReference type="RefSeq" id="WP_061428486.1">
    <property type="nucleotide sequence ID" value="NZ_CABPRL010000001.1"/>
</dbReference>
<dbReference type="EMBL" id="CP010994">
    <property type="protein sequence ID" value="AMN35977.1"/>
    <property type="molecule type" value="Genomic_DNA"/>
</dbReference>
<sequence length="221" mass="25563">MENQDNLNKINCEYYAPMGKPGSLVIKAPVILSKLKISIPIYTKIKLKENYINVIDKNNKILLDTLKIRGENELVIKGNISKTLKYFSNKYSINSLKTFNMDIPIKEKVNINFNQTPINSNINLKLYYQKSSQPIYCELECIKIAKDIITKINNTYVNKLGIYLYLSLIQVQDVFISEPEGNAFILRENSKYFVLDESDFEKENYLIGFNPQKGLIAKKQK</sequence>
<evidence type="ECO:0000313" key="1">
    <source>
        <dbReference type="EMBL" id="AMN35977.1"/>
    </source>
</evidence>